<dbReference type="AlphaFoldDB" id="A0A2W7RF96"/>
<dbReference type="GO" id="GO:0016757">
    <property type="term" value="F:glycosyltransferase activity"/>
    <property type="evidence" value="ECO:0007669"/>
    <property type="project" value="UniProtKB-KW"/>
</dbReference>
<dbReference type="RefSeq" id="WP_086498321.1">
    <property type="nucleotide sequence ID" value="NZ_MSSV01000002.1"/>
</dbReference>
<feature type="domain" description="Glycosyltransferase 61 catalytic" evidence="4">
    <location>
        <begin position="145"/>
        <end position="304"/>
    </location>
</feature>
<comment type="caution">
    <text evidence="5">The sequence shown here is derived from an EMBL/GenBank/DDBJ whole genome shotgun (WGS) entry which is preliminary data.</text>
</comment>
<evidence type="ECO:0000313" key="5">
    <source>
        <dbReference type="EMBL" id="PZX57796.1"/>
    </source>
</evidence>
<organism evidence="5 7">
    <name type="scientific">Algoriphagus ratkowskyi</name>
    <dbReference type="NCBI Taxonomy" id="57028"/>
    <lineage>
        <taxon>Bacteria</taxon>
        <taxon>Pseudomonadati</taxon>
        <taxon>Bacteroidota</taxon>
        <taxon>Cytophagia</taxon>
        <taxon>Cytophagales</taxon>
        <taxon>Cyclobacteriaceae</taxon>
        <taxon>Algoriphagus</taxon>
    </lineage>
</organism>
<gene>
    <name evidence="6" type="ORF">ESW18_05960</name>
    <name evidence="5" type="ORF">LV84_01925</name>
</gene>
<evidence type="ECO:0000256" key="2">
    <source>
        <dbReference type="ARBA" id="ARBA00022679"/>
    </source>
</evidence>
<evidence type="ECO:0000313" key="8">
    <source>
        <dbReference type="Proteomes" id="UP000321927"/>
    </source>
</evidence>
<dbReference type="OrthoDB" id="1156086at2"/>
<proteinExistence type="predicted"/>
<evidence type="ECO:0000313" key="6">
    <source>
        <dbReference type="EMBL" id="TXD79060.1"/>
    </source>
</evidence>
<dbReference type="EMBL" id="VORV01000003">
    <property type="protein sequence ID" value="TXD79060.1"/>
    <property type="molecule type" value="Genomic_DNA"/>
</dbReference>
<evidence type="ECO:0000259" key="4">
    <source>
        <dbReference type="Pfam" id="PF04577"/>
    </source>
</evidence>
<keyword evidence="1" id="KW-0328">Glycosyltransferase</keyword>
<keyword evidence="8" id="KW-1185">Reference proteome</keyword>
<dbReference type="InterPro" id="IPR007657">
    <property type="entry name" value="Glycosyltransferase_61"/>
</dbReference>
<dbReference type="PANTHER" id="PTHR20961">
    <property type="entry name" value="GLYCOSYLTRANSFERASE"/>
    <property type="match status" value="1"/>
</dbReference>
<keyword evidence="2" id="KW-0808">Transferase</keyword>
<accession>A0A2W7RF96</accession>
<evidence type="ECO:0000313" key="7">
    <source>
        <dbReference type="Proteomes" id="UP000249115"/>
    </source>
</evidence>
<keyword evidence="3" id="KW-0325">Glycoprotein</keyword>
<name>A0A2W7RF96_9BACT</name>
<reference evidence="5 7" key="1">
    <citation type="submission" date="2018-06" db="EMBL/GenBank/DDBJ databases">
        <title>Genomic Encyclopedia of Archaeal and Bacterial Type Strains, Phase II (KMG-II): from individual species to whole genera.</title>
        <authorList>
            <person name="Goeker M."/>
        </authorList>
    </citation>
    <scope>NUCLEOTIDE SEQUENCE [LARGE SCALE GENOMIC DNA]</scope>
    <source>
        <strain evidence="5 7">DSM 22686</strain>
    </source>
</reference>
<protein>
    <submittedName>
        <fullName evidence="6">Glycosyltransferase family 61 protein</fullName>
    </submittedName>
    <submittedName>
        <fullName evidence="5">Uncharacterized protein DUF563</fullName>
    </submittedName>
</protein>
<reference evidence="6 8" key="2">
    <citation type="submission" date="2019-08" db="EMBL/GenBank/DDBJ databases">
        <title>Genome of Algoriphagus ratkowskyi IC026.</title>
        <authorList>
            <person name="Bowman J.P."/>
        </authorList>
    </citation>
    <scope>NUCLEOTIDE SEQUENCE [LARGE SCALE GENOMIC DNA]</scope>
    <source>
        <strain evidence="6 8">IC026</strain>
    </source>
</reference>
<sequence length="368" mass="43374">MSNYTLIQRFNARIVTPHIDNKFWRLVEEGPKITNVEKIIHEDQFDVFFPELNISEIKKDNPAHYKFLCHILTTYVYNLKNVTVEPQNGWVILNHFQLFKYSFPLVEDPWDGKKKRPSIFNYFIGKKTNIFLDEAISIRYAWQNYYHFFIDTLNQLFLLDKHKVPKHIPIIVPFFFPYIKFVQQFLDLSDFIDRKIIIQNPGEFYHIKNLTVCKDTFVSDGIFSVINSIDYLRKCEKNQKLLIVRPITHGRAILNLEDIKRIAINHGFLLVDPSNMSLKEQIELFSGASEIIGIHGAGLTNIIFRSGHSLKLLEIFPSTDLTPWHYKNLSRKLNFNYDFIIGEGRQTNNNFNLSPTLFENKILSFFDQ</sequence>
<dbReference type="InterPro" id="IPR049625">
    <property type="entry name" value="Glyco_transf_61_cat"/>
</dbReference>
<dbReference type="Proteomes" id="UP000249115">
    <property type="component" value="Unassembled WGS sequence"/>
</dbReference>
<dbReference type="Proteomes" id="UP000321927">
    <property type="component" value="Unassembled WGS sequence"/>
</dbReference>
<evidence type="ECO:0000256" key="1">
    <source>
        <dbReference type="ARBA" id="ARBA00022676"/>
    </source>
</evidence>
<dbReference type="EMBL" id="QKZU01000006">
    <property type="protein sequence ID" value="PZX57796.1"/>
    <property type="molecule type" value="Genomic_DNA"/>
</dbReference>
<evidence type="ECO:0000256" key="3">
    <source>
        <dbReference type="ARBA" id="ARBA00023180"/>
    </source>
</evidence>
<dbReference type="Pfam" id="PF04577">
    <property type="entry name" value="Glyco_transf_61"/>
    <property type="match status" value="1"/>
</dbReference>